<dbReference type="RefSeq" id="WP_118962304.1">
    <property type="nucleotide sequence ID" value="NZ_CP023036.1"/>
</dbReference>
<dbReference type="InterPro" id="IPR007553">
    <property type="entry name" value="2-thiour_desulf"/>
</dbReference>
<sequence>MKPNLLISGCLSGQPVRYDGAARLLEHASLTRWQAEGRVIAFCPETAAGMPIPRPAAEIACGGDGIAVLDGHDHVYEITGRDVSAQFVEGAHKALEMARRHNCALALLMDGSPSCGSNFIYDGQFSGTRHAGQGVTTALLQRHGITVYAPAQFPLLEAAMD</sequence>
<protein>
    <submittedName>
        <fullName evidence="1">Uncharacterized protein</fullName>
    </submittedName>
</protein>
<reference evidence="1 2" key="1">
    <citation type="submission" date="2017-08" db="EMBL/GenBank/DDBJ databases">
        <title>Complete genome sequence of Gluconacetobacter saccharivorans CV1 isolated from Fermented Vinegar.</title>
        <authorList>
            <person name="Kim S.-Y."/>
        </authorList>
    </citation>
    <scope>NUCLEOTIDE SEQUENCE [LARGE SCALE GENOMIC DNA]</scope>
    <source>
        <strain evidence="1 2">CV1</strain>
    </source>
</reference>
<dbReference type="OrthoDB" id="495783at2"/>
<evidence type="ECO:0000313" key="1">
    <source>
        <dbReference type="EMBL" id="AXY21035.1"/>
    </source>
</evidence>
<keyword evidence="2" id="KW-1185">Reference proteome</keyword>
<dbReference type="KEGG" id="ksc:CD178_00208"/>
<dbReference type="EMBL" id="CP023036">
    <property type="protein sequence ID" value="AXY21035.1"/>
    <property type="molecule type" value="Genomic_DNA"/>
</dbReference>
<proteinExistence type="predicted"/>
<organism evidence="1 2">
    <name type="scientific">Komagataeibacter saccharivorans</name>
    <dbReference type="NCBI Taxonomy" id="265959"/>
    <lineage>
        <taxon>Bacteria</taxon>
        <taxon>Pseudomonadati</taxon>
        <taxon>Pseudomonadota</taxon>
        <taxon>Alphaproteobacteria</taxon>
        <taxon>Acetobacterales</taxon>
        <taxon>Acetobacteraceae</taxon>
        <taxon>Komagataeibacter</taxon>
    </lineage>
</organism>
<accession>A0A347W842</accession>
<dbReference type="Pfam" id="PF04463">
    <property type="entry name" value="2-thiour_desulf"/>
    <property type="match status" value="1"/>
</dbReference>
<evidence type="ECO:0000313" key="2">
    <source>
        <dbReference type="Proteomes" id="UP000264120"/>
    </source>
</evidence>
<dbReference type="PANTHER" id="PTHR30087">
    <property type="entry name" value="INNER MEMBRANE PROTEIN"/>
    <property type="match status" value="1"/>
</dbReference>
<name>A0A347W842_9PROT</name>
<gene>
    <name evidence="1" type="ORF">CD178_00208</name>
</gene>
<dbReference type="Proteomes" id="UP000264120">
    <property type="component" value="Chromosome"/>
</dbReference>
<dbReference type="PANTHER" id="PTHR30087:SF1">
    <property type="entry name" value="HYPOTHETICAL CYTOSOLIC PROTEIN"/>
    <property type="match status" value="1"/>
</dbReference>
<dbReference type="AlphaFoldDB" id="A0A347W842"/>